<keyword evidence="3" id="KW-0858">Xylan degradation</keyword>
<dbReference type="Gene3D" id="3.40.50.1820">
    <property type="entry name" value="alpha/beta hydrolase"/>
    <property type="match status" value="1"/>
</dbReference>
<keyword evidence="10" id="KW-1185">Reference proteome</keyword>
<keyword evidence="7" id="KW-0624">Polysaccharide degradation</keyword>
<evidence type="ECO:0000256" key="5">
    <source>
        <dbReference type="ARBA" id="ARBA00022801"/>
    </source>
</evidence>
<comment type="subcellular location">
    <subcellularLocation>
        <location evidence="1">Secreted</location>
    </subcellularLocation>
</comment>
<keyword evidence="4 8" id="KW-0732">Signal</keyword>
<keyword evidence="6" id="KW-0119">Carbohydrate metabolism</keyword>
<protein>
    <submittedName>
        <fullName evidence="9">Ferulic acid esterase</fullName>
    </submittedName>
</protein>
<keyword evidence="5" id="KW-0378">Hydrolase</keyword>
<feature type="chain" id="PRO_5026097940" evidence="8">
    <location>
        <begin position="31"/>
        <end position="312"/>
    </location>
</feature>
<dbReference type="GO" id="GO:0030600">
    <property type="term" value="F:feruloyl esterase activity"/>
    <property type="evidence" value="ECO:0007669"/>
    <property type="project" value="InterPro"/>
</dbReference>
<evidence type="ECO:0000256" key="6">
    <source>
        <dbReference type="ARBA" id="ARBA00023277"/>
    </source>
</evidence>
<sequence>MSRCARLLMNTAAVVLLSVAALSPTSSANAAASAAGCAGPNSQIPPGKTTSRTLTVGGIQRTYRVHVPATYTGINPRSLVLSFHGHGRTAAFQESLTQLSAVNALVVYPQGVTGTDGESAWQGAPYSAPGVDDIAFTKALITRLQSDLCVDPRKVFASGKSNGGGFAALVGCRLADRVAAVATVAAAFYPQGGTCKPQRPVAVLSFHGQADDTIPYNGDTSKGLPSLPSWLAAWAQRDSCAATPRTSRIKPNVVHQVWSSCAGGSTVEHYRIEDGGHVWPATTPNGDTATPTTIDATPLVWDFFLAHPMPAT</sequence>
<keyword evidence="2" id="KW-0964">Secreted</keyword>
<proteinExistence type="predicted"/>
<evidence type="ECO:0000256" key="8">
    <source>
        <dbReference type="SAM" id="SignalP"/>
    </source>
</evidence>
<dbReference type="KEGG" id="slia:HA039_03675"/>
<organism evidence="9 10">
    <name type="scientific">Streptomyces liangshanensis</name>
    <dbReference type="NCBI Taxonomy" id="2717324"/>
    <lineage>
        <taxon>Bacteria</taxon>
        <taxon>Bacillati</taxon>
        <taxon>Actinomycetota</taxon>
        <taxon>Actinomycetes</taxon>
        <taxon>Kitasatosporales</taxon>
        <taxon>Streptomycetaceae</taxon>
        <taxon>Streptomyces</taxon>
    </lineage>
</organism>
<dbReference type="AlphaFoldDB" id="A0A6G9GTI1"/>
<dbReference type="GO" id="GO:0045493">
    <property type="term" value="P:xylan catabolic process"/>
    <property type="evidence" value="ECO:0007669"/>
    <property type="project" value="UniProtKB-KW"/>
</dbReference>
<dbReference type="PANTHER" id="PTHR38050">
    <property type="match status" value="1"/>
</dbReference>
<dbReference type="PANTHER" id="PTHR38050:SF2">
    <property type="entry name" value="FERULOYL ESTERASE C-RELATED"/>
    <property type="match status" value="1"/>
</dbReference>
<gene>
    <name evidence="9" type="ORF">HA039_03675</name>
</gene>
<feature type="signal peptide" evidence="8">
    <location>
        <begin position="1"/>
        <end position="30"/>
    </location>
</feature>
<dbReference type="RefSeq" id="WP_167023680.1">
    <property type="nucleotide sequence ID" value="NZ_CP050177.1"/>
</dbReference>
<dbReference type="InterPro" id="IPR029058">
    <property type="entry name" value="AB_hydrolase_fold"/>
</dbReference>
<evidence type="ECO:0000313" key="10">
    <source>
        <dbReference type="Proteomes" id="UP000501179"/>
    </source>
</evidence>
<dbReference type="InterPro" id="IPR043595">
    <property type="entry name" value="FaeB/C/D"/>
</dbReference>
<evidence type="ECO:0000313" key="9">
    <source>
        <dbReference type="EMBL" id="QIQ01514.1"/>
    </source>
</evidence>
<dbReference type="EMBL" id="CP050177">
    <property type="protein sequence ID" value="QIQ01514.1"/>
    <property type="molecule type" value="Genomic_DNA"/>
</dbReference>
<dbReference type="GO" id="GO:0005576">
    <property type="term" value="C:extracellular region"/>
    <property type="evidence" value="ECO:0007669"/>
    <property type="project" value="UniProtKB-SubCell"/>
</dbReference>
<evidence type="ECO:0000256" key="2">
    <source>
        <dbReference type="ARBA" id="ARBA00022525"/>
    </source>
</evidence>
<dbReference type="SUPFAM" id="SSF53474">
    <property type="entry name" value="alpha/beta-Hydrolases"/>
    <property type="match status" value="1"/>
</dbReference>
<evidence type="ECO:0000256" key="4">
    <source>
        <dbReference type="ARBA" id="ARBA00022729"/>
    </source>
</evidence>
<accession>A0A6G9GTI1</accession>
<dbReference type="Proteomes" id="UP000501179">
    <property type="component" value="Chromosome"/>
</dbReference>
<evidence type="ECO:0000256" key="7">
    <source>
        <dbReference type="ARBA" id="ARBA00023326"/>
    </source>
</evidence>
<name>A0A6G9GTI1_9ACTN</name>
<reference evidence="9 10" key="1">
    <citation type="submission" date="2020-03" db="EMBL/GenBank/DDBJ databases">
        <title>A novel species.</title>
        <authorList>
            <person name="Gao J."/>
        </authorList>
    </citation>
    <scope>NUCLEOTIDE SEQUENCE [LARGE SCALE GENOMIC DNA]</scope>
    <source>
        <strain evidence="9 10">QMT-12</strain>
    </source>
</reference>
<evidence type="ECO:0000256" key="1">
    <source>
        <dbReference type="ARBA" id="ARBA00004613"/>
    </source>
</evidence>
<evidence type="ECO:0000256" key="3">
    <source>
        <dbReference type="ARBA" id="ARBA00022651"/>
    </source>
</evidence>